<protein>
    <submittedName>
        <fullName evidence="2">Uncharacterized protein</fullName>
    </submittedName>
</protein>
<feature type="transmembrane region" description="Helical" evidence="1">
    <location>
        <begin position="112"/>
        <end position="132"/>
    </location>
</feature>
<name>A0A1N6VST7_9FLAO</name>
<feature type="transmembrane region" description="Helical" evidence="1">
    <location>
        <begin position="7"/>
        <end position="33"/>
    </location>
</feature>
<keyword evidence="1" id="KW-0472">Membrane</keyword>
<dbReference type="Proteomes" id="UP000186953">
    <property type="component" value="Unassembled WGS sequence"/>
</dbReference>
<evidence type="ECO:0000313" key="2">
    <source>
        <dbReference type="EMBL" id="SIQ80884.1"/>
    </source>
</evidence>
<dbReference type="AlphaFoldDB" id="A0A1N6VST7"/>
<feature type="transmembrane region" description="Helical" evidence="1">
    <location>
        <begin position="59"/>
        <end position="80"/>
    </location>
</feature>
<sequence length="135" mass="14256">MNSVVKNILGVVAGIVVGSIVNMGIIMISGSIIPPPEGGDITTMEGLKATMHLFEPKNFIFPFLAHALGTLVGAFVATKIAATRKMLMALIVGLFFLIGGTVNIAMLGGPMWFTVLDILVAYMPMAFVGYLLGKK</sequence>
<organism evidence="2 3">
    <name type="scientific">Maribacter ulvicola</name>
    <dbReference type="NCBI Taxonomy" id="228959"/>
    <lineage>
        <taxon>Bacteria</taxon>
        <taxon>Pseudomonadati</taxon>
        <taxon>Bacteroidota</taxon>
        <taxon>Flavobacteriia</taxon>
        <taxon>Flavobacteriales</taxon>
        <taxon>Flavobacteriaceae</taxon>
        <taxon>Maribacter</taxon>
    </lineage>
</organism>
<dbReference type="RefSeq" id="WP_076548618.1">
    <property type="nucleotide sequence ID" value="NZ_FTMA01000003.1"/>
</dbReference>
<accession>A0A1N6VST7</accession>
<evidence type="ECO:0000313" key="3">
    <source>
        <dbReference type="Proteomes" id="UP000186953"/>
    </source>
</evidence>
<keyword evidence="1" id="KW-0812">Transmembrane</keyword>
<dbReference type="STRING" id="228959.SAMN05421797_103237"/>
<proteinExistence type="predicted"/>
<keyword evidence="3" id="KW-1185">Reference proteome</keyword>
<reference evidence="3" key="1">
    <citation type="submission" date="2017-01" db="EMBL/GenBank/DDBJ databases">
        <authorList>
            <person name="Varghese N."/>
            <person name="Submissions S."/>
        </authorList>
    </citation>
    <scope>NUCLEOTIDE SEQUENCE [LARGE SCALE GENOMIC DNA]</scope>
    <source>
        <strain evidence="3">DSM 15366</strain>
    </source>
</reference>
<dbReference type="OrthoDB" id="6025129at2"/>
<keyword evidence="1" id="KW-1133">Transmembrane helix</keyword>
<dbReference type="EMBL" id="FTMA01000003">
    <property type="protein sequence ID" value="SIQ80884.1"/>
    <property type="molecule type" value="Genomic_DNA"/>
</dbReference>
<evidence type="ECO:0000256" key="1">
    <source>
        <dbReference type="SAM" id="Phobius"/>
    </source>
</evidence>
<feature type="transmembrane region" description="Helical" evidence="1">
    <location>
        <begin position="87"/>
        <end position="106"/>
    </location>
</feature>
<gene>
    <name evidence="2" type="ORF">SAMN05421797_103237</name>
</gene>